<reference evidence="1" key="1">
    <citation type="submission" date="2022-10" db="EMBL/GenBank/DDBJ databases">
        <title>Culturing micro-colonial fungi from biological soil crusts in the Mojave desert and describing Neophaeococcomyces mojavensis, and introducing the new genera and species Taxawa tesnikishii.</title>
        <authorList>
            <person name="Kurbessoian T."/>
            <person name="Stajich J.E."/>
        </authorList>
    </citation>
    <scope>NUCLEOTIDE SEQUENCE</scope>
    <source>
        <strain evidence="1">JES_112</strain>
    </source>
</reference>
<gene>
    <name evidence="1" type="ORF">H2198_010827</name>
</gene>
<proteinExistence type="predicted"/>
<keyword evidence="2" id="KW-1185">Reference proteome</keyword>
<evidence type="ECO:0000313" key="1">
    <source>
        <dbReference type="EMBL" id="KAJ9649848.1"/>
    </source>
</evidence>
<sequence>MRIPLFKRLIITFCNIFFPPLAVALLTGWTSSDTMLNSCLFLLAIIPSHIHGFYISLVYFSRKRRVRNGKWPGKPYKSGIWSEKVLTGGAGWEEAERLKRKKKGGYLVEGGVEDAAGWEGDGRRVERIRSGRSGDRSSGQRASGGRRSRRTMQSGYGGEEGLEYGGGGGGGGDGVYQYGSSMQTQMRESRPAAQRVTSGGVEIVEDE</sequence>
<organism evidence="1 2">
    <name type="scientific">Neophaeococcomyces mojaviensis</name>
    <dbReference type="NCBI Taxonomy" id="3383035"/>
    <lineage>
        <taxon>Eukaryota</taxon>
        <taxon>Fungi</taxon>
        <taxon>Dikarya</taxon>
        <taxon>Ascomycota</taxon>
        <taxon>Pezizomycotina</taxon>
        <taxon>Eurotiomycetes</taxon>
        <taxon>Chaetothyriomycetidae</taxon>
        <taxon>Chaetothyriales</taxon>
        <taxon>Chaetothyriales incertae sedis</taxon>
        <taxon>Neophaeococcomyces</taxon>
    </lineage>
</organism>
<name>A0ACC2ZQF3_9EURO</name>
<comment type="caution">
    <text evidence="1">The sequence shown here is derived from an EMBL/GenBank/DDBJ whole genome shotgun (WGS) entry which is preliminary data.</text>
</comment>
<accession>A0ACC2ZQF3</accession>
<dbReference type="Proteomes" id="UP001172386">
    <property type="component" value="Unassembled WGS sequence"/>
</dbReference>
<evidence type="ECO:0000313" key="2">
    <source>
        <dbReference type="Proteomes" id="UP001172386"/>
    </source>
</evidence>
<protein>
    <submittedName>
        <fullName evidence="1">Uncharacterized protein</fullName>
    </submittedName>
</protein>
<dbReference type="EMBL" id="JAPDRQ010000428">
    <property type="protein sequence ID" value="KAJ9649848.1"/>
    <property type="molecule type" value="Genomic_DNA"/>
</dbReference>